<protein>
    <submittedName>
        <fullName evidence="1">Histidine kinase/DNA gyrase B/HSP90-like ATPase</fullName>
    </submittedName>
</protein>
<dbReference type="InterPro" id="IPR036890">
    <property type="entry name" value="HATPase_C_sf"/>
</dbReference>
<organism evidence="1 2">
    <name type="scientific">Azonexus fungiphilus</name>
    <dbReference type="NCBI Taxonomy" id="146940"/>
    <lineage>
        <taxon>Bacteria</taxon>
        <taxon>Pseudomonadati</taxon>
        <taxon>Pseudomonadota</taxon>
        <taxon>Betaproteobacteria</taxon>
        <taxon>Rhodocyclales</taxon>
        <taxon>Azonexaceae</taxon>
        <taxon>Azonexus</taxon>
    </lineage>
</organism>
<reference evidence="1 2" key="1">
    <citation type="submission" date="2018-10" db="EMBL/GenBank/DDBJ databases">
        <title>Genomic Encyclopedia of Type Strains, Phase IV (KMG-IV): sequencing the most valuable type-strain genomes for metagenomic binning, comparative biology and taxonomic classification.</title>
        <authorList>
            <person name="Goeker M."/>
        </authorList>
    </citation>
    <scope>NUCLEOTIDE SEQUENCE [LARGE SCALE GENOMIC DNA]</scope>
    <source>
        <strain evidence="1 2">DSM 23841</strain>
    </source>
</reference>
<keyword evidence="1" id="KW-0808">Transferase</keyword>
<gene>
    <name evidence="1" type="ORF">DFR40_3383</name>
</gene>
<dbReference type="Pfam" id="PF13589">
    <property type="entry name" value="HATPase_c_3"/>
    <property type="match status" value="1"/>
</dbReference>
<sequence length="510" mass="56245">MTQRTRHAPPKAGAMMEALRGLGYSTAAALADVVDNSISAGASEVRLRFDWERQASRISILDDGRGMSDPELEAAMTLGTINPLDERAPSDLGRFGLGLKTASFSQCRSLTVASKREGGPLVCLRWDLDAIASDPEGGWRMFEGPAPGSERFLEPLASLRSGTLVLWERMDRVVTAGSNFEHFAELAIDVESRLAMIFHRLIEGHRPDFRLFVNDKAVAPWDPFMTGHPAKPWESPVARIPTPSGPVDAQCHVLPHKDKLSEDDFAKAGGPEGWTSQQGFYVYRNKRLLLAGGWLGLGKGRAWNREESHRLARIRVDIPNSADADWKIDVRKSTARPPVYVRSWLTGLAENTREKARKVFAFRGAPMPGPGGARIEQAWRVEHLRGGVRYRIDEGHPAVAAVIDACGDRKDLVRAMLRVVEETVPVQRIWLDTAENKDTPRTGFSGEPETASDGVRTVLLTLFKDMTGRRGMTPEAAVRALSSTEPFQNYPKLVASLPEIAMKPQEGNAE</sequence>
<evidence type="ECO:0000313" key="2">
    <source>
        <dbReference type="Proteomes" id="UP000270626"/>
    </source>
</evidence>
<keyword evidence="1" id="KW-0418">Kinase</keyword>
<proteinExistence type="predicted"/>
<dbReference type="Gene3D" id="3.30.565.10">
    <property type="entry name" value="Histidine kinase-like ATPase, C-terminal domain"/>
    <property type="match status" value="1"/>
</dbReference>
<accession>A0A495VMB2</accession>
<dbReference type="GO" id="GO:0016301">
    <property type="term" value="F:kinase activity"/>
    <property type="evidence" value="ECO:0007669"/>
    <property type="project" value="UniProtKB-KW"/>
</dbReference>
<dbReference type="EMBL" id="RBXP01000020">
    <property type="protein sequence ID" value="RKT49717.1"/>
    <property type="molecule type" value="Genomic_DNA"/>
</dbReference>
<keyword evidence="2" id="KW-1185">Reference proteome</keyword>
<comment type="caution">
    <text evidence="1">The sequence shown here is derived from an EMBL/GenBank/DDBJ whole genome shotgun (WGS) entry which is preliminary data.</text>
</comment>
<dbReference type="Proteomes" id="UP000270626">
    <property type="component" value="Unassembled WGS sequence"/>
</dbReference>
<dbReference type="SUPFAM" id="SSF55874">
    <property type="entry name" value="ATPase domain of HSP90 chaperone/DNA topoisomerase II/histidine kinase"/>
    <property type="match status" value="1"/>
</dbReference>
<dbReference type="AlphaFoldDB" id="A0A495VMB2"/>
<name>A0A495VMB2_9RHOO</name>
<evidence type="ECO:0000313" key="1">
    <source>
        <dbReference type="EMBL" id="RKT49717.1"/>
    </source>
</evidence>